<dbReference type="AlphaFoldDB" id="A0A6L8W2B7"/>
<dbReference type="EMBL" id="WTUW01000001">
    <property type="protein sequence ID" value="MZR29031.1"/>
    <property type="molecule type" value="Genomic_DNA"/>
</dbReference>
<name>A0A6L8W2B7_9PROT</name>
<protein>
    <recommendedName>
        <fullName evidence="3">Serine/threonine protein phosphatase 1</fullName>
    </recommendedName>
</protein>
<dbReference type="SUPFAM" id="SSF56300">
    <property type="entry name" value="Metallo-dependent phosphatases"/>
    <property type="match status" value="1"/>
</dbReference>
<proteinExistence type="predicted"/>
<dbReference type="InterPro" id="IPR029052">
    <property type="entry name" value="Metallo-depent_PP-like"/>
</dbReference>
<reference evidence="1 2" key="1">
    <citation type="submission" date="2019-12" db="EMBL/GenBank/DDBJ databases">
        <title>Snethiella sp. nov. sp. isolated from sea sand.</title>
        <authorList>
            <person name="Kim J."/>
            <person name="Jeong S.E."/>
            <person name="Jung H.S."/>
            <person name="Jeon C.O."/>
        </authorList>
    </citation>
    <scope>NUCLEOTIDE SEQUENCE [LARGE SCALE GENOMIC DNA]</scope>
    <source>
        <strain evidence="1 2">DP05</strain>
    </source>
</reference>
<dbReference type="PANTHER" id="PTHR42850:SF4">
    <property type="entry name" value="ZINC-DEPENDENT ENDOPOLYPHOSPHATASE"/>
    <property type="match status" value="1"/>
</dbReference>
<comment type="caution">
    <text evidence="1">The sequence shown here is derived from an EMBL/GenBank/DDBJ whole genome shotgun (WGS) entry which is preliminary data.</text>
</comment>
<evidence type="ECO:0000313" key="2">
    <source>
        <dbReference type="Proteomes" id="UP000476030"/>
    </source>
</evidence>
<evidence type="ECO:0008006" key="3">
    <source>
        <dbReference type="Google" id="ProtNLM"/>
    </source>
</evidence>
<organism evidence="1 2">
    <name type="scientific">Sneathiella litorea</name>
    <dbReference type="NCBI Taxonomy" id="2606216"/>
    <lineage>
        <taxon>Bacteria</taxon>
        <taxon>Pseudomonadati</taxon>
        <taxon>Pseudomonadota</taxon>
        <taxon>Alphaproteobacteria</taxon>
        <taxon>Sneathiellales</taxon>
        <taxon>Sneathiellaceae</taxon>
        <taxon>Sneathiella</taxon>
    </lineage>
</organism>
<dbReference type="InterPro" id="IPR050126">
    <property type="entry name" value="Ap4A_hydrolase"/>
</dbReference>
<gene>
    <name evidence="1" type="ORF">GQE98_00135</name>
</gene>
<dbReference type="GO" id="GO:0016791">
    <property type="term" value="F:phosphatase activity"/>
    <property type="evidence" value="ECO:0007669"/>
    <property type="project" value="TreeGrafter"/>
</dbReference>
<keyword evidence="2" id="KW-1185">Reference proteome</keyword>
<dbReference type="GO" id="GO:0005737">
    <property type="term" value="C:cytoplasm"/>
    <property type="evidence" value="ECO:0007669"/>
    <property type="project" value="TreeGrafter"/>
</dbReference>
<dbReference type="Gene3D" id="3.60.21.10">
    <property type="match status" value="1"/>
</dbReference>
<dbReference type="PANTHER" id="PTHR42850">
    <property type="entry name" value="METALLOPHOSPHOESTERASE"/>
    <property type="match status" value="1"/>
</dbReference>
<accession>A0A6L8W2B7</accession>
<evidence type="ECO:0000313" key="1">
    <source>
        <dbReference type="EMBL" id="MZR29031.1"/>
    </source>
</evidence>
<dbReference type="Proteomes" id="UP000476030">
    <property type="component" value="Unassembled WGS sequence"/>
</dbReference>
<dbReference type="GO" id="GO:0008803">
    <property type="term" value="F:bis(5'-nucleosyl)-tetraphosphatase (symmetrical) activity"/>
    <property type="evidence" value="ECO:0007669"/>
    <property type="project" value="TreeGrafter"/>
</dbReference>
<dbReference type="GO" id="GO:0110154">
    <property type="term" value="P:RNA decapping"/>
    <property type="evidence" value="ECO:0007669"/>
    <property type="project" value="TreeGrafter"/>
</dbReference>
<sequence>MKPNKYKEKFGCLTATRRVWAVASIHGEADALMALHDKISGRWEHGDRIVYLGNYLGRGSKIKEVLDELLSFRINRLCLPGMIPEDIVYLRGAQEEIWRSLLQLQLAPQPADVLDWMVANDVGHSLAAYGESPDEVRKYIREGILAMAKWTNRLREKIRSYPGHNDIFIALRRAAYTENGELLFVHAGLDPALPVIEQNDSFWWGNNKFDDIKAPYYGFQRVIRGFEKRHEGVTETPYTVTLDGGSGFGGTLETACFNLDGKIVDQVSITT</sequence>